<evidence type="ECO:0000313" key="2">
    <source>
        <dbReference type="Proteomes" id="UP001203423"/>
    </source>
</evidence>
<accession>A0ABT0LDV7</accession>
<reference evidence="1 2" key="1">
    <citation type="submission" date="2022-01" db="EMBL/GenBank/DDBJ databases">
        <title>Whole genome-based taxonomy of the Shewanellaceae.</title>
        <authorList>
            <person name="Martin-Rodriguez A.J."/>
        </authorList>
    </citation>
    <scope>NUCLEOTIDE SEQUENCE [LARGE SCALE GENOMIC DNA]</scope>
    <source>
        <strain evidence="1 2">DSM 17177</strain>
    </source>
</reference>
<dbReference type="EMBL" id="JAKIKS010000045">
    <property type="protein sequence ID" value="MCL1125331.1"/>
    <property type="molecule type" value="Genomic_DNA"/>
</dbReference>
<sequence>MQIFRIVEDKEISSVLWGGAAANKCTDQGSYCSFTIRSMNAYSVSATVLYEDGTYSTASAVASFEDGR</sequence>
<dbReference type="Proteomes" id="UP001203423">
    <property type="component" value="Unassembled WGS sequence"/>
</dbReference>
<gene>
    <name evidence="1" type="ORF">L2764_12795</name>
</gene>
<name>A0ABT0LDV7_9GAMM</name>
<proteinExistence type="predicted"/>
<comment type="caution">
    <text evidence="1">The sequence shown here is derived from an EMBL/GenBank/DDBJ whole genome shotgun (WGS) entry which is preliminary data.</text>
</comment>
<evidence type="ECO:0000313" key="1">
    <source>
        <dbReference type="EMBL" id="MCL1125331.1"/>
    </source>
</evidence>
<dbReference type="RefSeq" id="WP_248940643.1">
    <property type="nucleotide sequence ID" value="NZ_JAKIKS010000045.1"/>
</dbReference>
<protein>
    <submittedName>
        <fullName evidence="1">Uncharacterized protein</fullName>
    </submittedName>
</protein>
<keyword evidence="2" id="KW-1185">Reference proteome</keyword>
<organism evidence="1 2">
    <name type="scientific">Shewanella surugensis</name>
    <dbReference type="NCBI Taxonomy" id="212020"/>
    <lineage>
        <taxon>Bacteria</taxon>
        <taxon>Pseudomonadati</taxon>
        <taxon>Pseudomonadota</taxon>
        <taxon>Gammaproteobacteria</taxon>
        <taxon>Alteromonadales</taxon>
        <taxon>Shewanellaceae</taxon>
        <taxon>Shewanella</taxon>
    </lineage>
</organism>